<dbReference type="Pfam" id="PF14504">
    <property type="entry name" value="CAP_assoc_N"/>
    <property type="match status" value="1"/>
</dbReference>
<proteinExistence type="inferred from homology"/>
<keyword evidence="3" id="KW-0378">Hydrolase</keyword>
<dbReference type="Pfam" id="PF00877">
    <property type="entry name" value="NLPC_P60"/>
    <property type="match status" value="1"/>
</dbReference>
<evidence type="ECO:0000256" key="4">
    <source>
        <dbReference type="ARBA" id="ARBA00022807"/>
    </source>
</evidence>
<protein>
    <submittedName>
        <fullName evidence="8">C40 family peptidase</fullName>
    </submittedName>
</protein>
<evidence type="ECO:0000256" key="1">
    <source>
        <dbReference type="ARBA" id="ARBA00007074"/>
    </source>
</evidence>
<dbReference type="InterPro" id="IPR029410">
    <property type="entry name" value="CAP_assoc"/>
</dbReference>
<evidence type="ECO:0000313" key="9">
    <source>
        <dbReference type="Proteomes" id="UP000824109"/>
    </source>
</evidence>
<evidence type="ECO:0000256" key="5">
    <source>
        <dbReference type="SAM" id="MobiDB-lite"/>
    </source>
</evidence>
<dbReference type="GO" id="GO:0008234">
    <property type="term" value="F:cysteine-type peptidase activity"/>
    <property type="evidence" value="ECO:0007669"/>
    <property type="project" value="UniProtKB-KW"/>
</dbReference>
<dbReference type="InterPro" id="IPR035940">
    <property type="entry name" value="CAP_sf"/>
</dbReference>
<feature type="region of interest" description="Disordered" evidence="5">
    <location>
        <begin position="517"/>
        <end position="556"/>
    </location>
</feature>
<sequence length="964" mass="105044">MTDTSKIPKLRFMMMSAVLAAGLAHVGIGAEAKDANISERDMLEQAVELYEKLSGETVEAPEALTKGADGEVLGKSAVLGFINADEMDSVSESETLRKQDVMTILYKTIIDFDDSYALSSEEVDEILNRCYDNALIDEENRVGYAFMVKHGVISDGADTEPNKTVTWSSCSILVDLLYDMFMQDVSFNVGGTDITVGANIETVIDAWGEPDRIDASDYGFEWYVYNSDYTRFAMIGVAEGRICAVYTNIADFGTDEVKSGDDFLSTYKYAEDSDYTFFPNEDGTIDAVLYNPYSVTAEGLKTDSNVRAYELADMINAYRVKSGLEPLKLSAELWDEAGNMAVQPKYTELSKTGEGSHSADGAQHESGYDIFAVYSKYINSGADEDDAKLIGVGTSVTPDNGIAASVVLSEGSRGENSSAVTLSGASSSELPVTEAPEVKLLANISAAEEPENAESEFEPLVTAAAEQERAVKVIALDGEFSPIADAAATEAPAATDLPEGTESPAEENDDIEITITEATEEPKATESVAAEAATESPDTAAEEETAAADSAESEANAQEIAFKSGDELEIDVSESGANEYYVRIYSIEDDNYIVDSYMKPSDGKLVFDSKLFENGKDYTVYVSADNGISNEFTVSCGSAMDTDTKILKPETDSTTDNDFINVSWESGIYHDFIIDIYDSEGKLMLSQKVTDTNEAKIRGVEPGTYYLYVSAVRRGDENAAVKSQDAVKITVEEPEPIITEYILEDGEKFYPVYEDEEMGIVRFYDEDFVEVETTDRNGRVKTVTKKKITEKQIKATEEYKRLASAQQKVEYFTGSDERYLKVQTTVSSLRTGLGGMSIEGSSAIGEAIVAEAEKYLGVPYVWGGTTPSGFDCSGLVQYVCKSLGIDVSRVSQDQYYDGVPVSRDELQPGDLVFFQNNGDVHHVGIYVGNGMMIHAPYTGSVVKYQSIDTPYYASEFCGGRRVAY</sequence>
<feature type="region of interest" description="Disordered" evidence="5">
    <location>
        <begin position="490"/>
        <end position="509"/>
    </location>
</feature>
<feature type="chain" id="PRO_5039389369" evidence="6">
    <location>
        <begin position="21"/>
        <end position="964"/>
    </location>
</feature>
<reference evidence="8" key="2">
    <citation type="journal article" date="2021" name="PeerJ">
        <title>Extensive microbial diversity within the chicken gut microbiome revealed by metagenomics and culture.</title>
        <authorList>
            <person name="Gilroy R."/>
            <person name="Ravi A."/>
            <person name="Getino M."/>
            <person name="Pursley I."/>
            <person name="Horton D.L."/>
            <person name="Alikhan N.F."/>
            <person name="Baker D."/>
            <person name="Gharbi K."/>
            <person name="Hall N."/>
            <person name="Watson M."/>
            <person name="Adriaenssens E.M."/>
            <person name="Foster-Nyarko E."/>
            <person name="Jarju S."/>
            <person name="Secka A."/>
            <person name="Antonio M."/>
            <person name="Oren A."/>
            <person name="Chaudhuri R.R."/>
            <person name="La Ragione R."/>
            <person name="Hildebrand F."/>
            <person name="Pallen M.J."/>
        </authorList>
    </citation>
    <scope>NUCLEOTIDE SEQUENCE</scope>
    <source>
        <strain evidence="8">USAMLcec3-3695</strain>
    </source>
</reference>
<dbReference type="PANTHER" id="PTHR47053">
    <property type="entry name" value="MUREIN DD-ENDOPEPTIDASE MEPH-RELATED"/>
    <property type="match status" value="1"/>
</dbReference>
<feature type="signal peptide" evidence="6">
    <location>
        <begin position="1"/>
        <end position="20"/>
    </location>
</feature>
<dbReference type="InterPro" id="IPR038765">
    <property type="entry name" value="Papain-like_cys_pep_sf"/>
</dbReference>
<gene>
    <name evidence="8" type="ORF">IAA61_10590</name>
</gene>
<evidence type="ECO:0000259" key="7">
    <source>
        <dbReference type="PROSITE" id="PS51935"/>
    </source>
</evidence>
<keyword evidence="2" id="KW-0645">Protease</keyword>
<dbReference type="PROSITE" id="PS51935">
    <property type="entry name" value="NLPC_P60"/>
    <property type="match status" value="1"/>
</dbReference>
<comment type="caution">
    <text evidence="8">The sequence shown here is derived from an EMBL/GenBank/DDBJ whole genome shotgun (WGS) entry which is preliminary data.</text>
</comment>
<dbReference type="PANTHER" id="PTHR47053:SF1">
    <property type="entry name" value="MUREIN DD-ENDOPEPTIDASE MEPH-RELATED"/>
    <property type="match status" value="1"/>
</dbReference>
<dbReference type="EMBL" id="DVNB01000107">
    <property type="protein sequence ID" value="HIU58238.1"/>
    <property type="molecule type" value="Genomic_DNA"/>
</dbReference>
<feature type="domain" description="NlpC/P60" evidence="7">
    <location>
        <begin position="842"/>
        <end position="963"/>
    </location>
</feature>
<dbReference type="Gene3D" id="3.40.33.10">
    <property type="entry name" value="CAP"/>
    <property type="match status" value="1"/>
</dbReference>
<evidence type="ECO:0000256" key="3">
    <source>
        <dbReference type="ARBA" id="ARBA00022801"/>
    </source>
</evidence>
<evidence type="ECO:0000256" key="2">
    <source>
        <dbReference type="ARBA" id="ARBA00022670"/>
    </source>
</evidence>
<keyword evidence="4" id="KW-0788">Thiol protease</keyword>
<accession>A0A9D1SFZ3</accession>
<dbReference type="InterPro" id="IPR000064">
    <property type="entry name" value="NLP_P60_dom"/>
</dbReference>
<keyword evidence="6" id="KW-0732">Signal</keyword>
<dbReference type="GO" id="GO:0006508">
    <property type="term" value="P:proteolysis"/>
    <property type="evidence" value="ECO:0007669"/>
    <property type="project" value="UniProtKB-KW"/>
</dbReference>
<dbReference type="InterPro" id="IPR051202">
    <property type="entry name" value="Peptidase_C40"/>
</dbReference>
<evidence type="ECO:0000313" key="8">
    <source>
        <dbReference type="EMBL" id="HIU58238.1"/>
    </source>
</evidence>
<dbReference type="SUPFAM" id="SSF54001">
    <property type="entry name" value="Cysteine proteinases"/>
    <property type="match status" value="1"/>
</dbReference>
<name>A0A9D1SFZ3_9FIRM</name>
<dbReference type="AlphaFoldDB" id="A0A9D1SFZ3"/>
<evidence type="ECO:0000256" key="6">
    <source>
        <dbReference type="SAM" id="SignalP"/>
    </source>
</evidence>
<feature type="compositionally biased region" description="Low complexity" evidence="5">
    <location>
        <begin position="525"/>
        <end position="539"/>
    </location>
</feature>
<reference evidence="8" key="1">
    <citation type="submission" date="2020-10" db="EMBL/GenBank/DDBJ databases">
        <authorList>
            <person name="Gilroy R."/>
        </authorList>
    </citation>
    <scope>NUCLEOTIDE SEQUENCE</scope>
    <source>
        <strain evidence="8">USAMLcec3-3695</strain>
    </source>
</reference>
<comment type="similarity">
    <text evidence="1">Belongs to the peptidase C40 family.</text>
</comment>
<organism evidence="8 9">
    <name type="scientific">Candidatus Ornithomonoglobus merdipullorum</name>
    <dbReference type="NCBI Taxonomy" id="2840895"/>
    <lineage>
        <taxon>Bacteria</taxon>
        <taxon>Bacillati</taxon>
        <taxon>Bacillota</taxon>
        <taxon>Clostridia</taxon>
        <taxon>Candidatus Ornithomonoglobus</taxon>
    </lineage>
</organism>
<dbReference type="Proteomes" id="UP000824109">
    <property type="component" value="Unassembled WGS sequence"/>
</dbReference>
<dbReference type="Gene3D" id="3.90.1720.10">
    <property type="entry name" value="endopeptidase domain like (from Nostoc punctiforme)"/>
    <property type="match status" value="1"/>
</dbReference>